<dbReference type="AlphaFoldDB" id="A0A914ZEE1"/>
<evidence type="ECO:0000313" key="1">
    <source>
        <dbReference type="Proteomes" id="UP000887569"/>
    </source>
</evidence>
<sequence>GMKTLTMRVTRIARLVIAEVTWRNVIRKMRVVVTSQDLAVPLSSDCKLRRLFLFIIYV</sequence>
<protein>
    <submittedName>
        <fullName evidence="2">Protein phosphatase 1 regulatory subunit 11</fullName>
    </submittedName>
</protein>
<dbReference type="Proteomes" id="UP000887569">
    <property type="component" value="Unplaced"/>
</dbReference>
<proteinExistence type="predicted"/>
<reference evidence="2" key="1">
    <citation type="submission" date="2022-11" db="UniProtKB">
        <authorList>
            <consortium name="WormBaseParasite"/>
        </authorList>
    </citation>
    <scope>IDENTIFICATION</scope>
</reference>
<evidence type="ECO:0000313" key="2">
    <source>
        <dbReference type="WBParaSite" id="PgB01_g126_t01"/>
    </source>
</evidence>
<keyword evidence="1" id="KW-1185">Reference proteome</keyword>
<accession>A0A914ZEE1</accession>
<dbReference type="WBParaSite" id="PgB01_g126_t01">
    <property type="protein sequence ID" value="PgB01_g126_t01"/>
    <property type="gene ID" value="PgB01_g126"/>
</dbReference>
<name>A0A914ZEE1_PARUN</name>
<organism evidence="1 2">
    <name type="scientific">Parascaris univalens</name>
    <name type="common">Nematode worm</name>
    <dbReference type="NCBI Taxonomy" id="6257"/>
    <lineage>
        <taxon>Eukaryota</taxon>
        <taxon>Metazoa</taxon>
        <taxon>Ecdysozoa</taxon>
        <taxon>Nematoda</taxon>
        <taxon>Chromadorea</taxon>
        <taxon>Rhabditida</taxon>
        <taxon>Spirurina</taxon>
        <taxon>Ascaridomorpha</taxon>
        <taxon>Ascaridoidea</taxon>
        <taxon>Ascarididae</taxon>
        <taxon>Parascaris</taxon>
    </lineage>
</organism>